<dbReference type="SUPFAM" id="SSF53756">
    <property type="entry name" value="UDP-Glycosyltransferase/glycogen phosphorylase"/>
    <property type="match status" value="1"/>
</dbReference>
<dbReference type="Proteomes" id="UP000005777">
    <property type="component" value="Unassembled WGS sequence"/>
</dbReference>
<evidence type="ECO:0000256" key="1">
    <source>
        <dbReference type="ARBA" id="ARBA00022676"/>
    </source>
</evidence>
<dbReference type="HOGENOM" id="CLU_009583_33_1_11"/>
<dbReference type="InterPro" id="IPR050194">
    <property type="entry name" value="Glycosyltransferase_grp1"/>
</dbReference>
<gene>
    <name evidence="5" type="ORF">HMPREF9020_00179</name>
</gene>
<keyword evidence="2" id="KW-0808">Transferase</keyword>
<dbReference type="Pfam" id="PF00534">
    <property type="entry name" value="Glycos_transf_1"/>
    <property type="match status" value="1"/>
</dbReference>
<dbReference type="AlphaFoldDB" id="W5IHR3"/>
<dbReference type="EMBL" id="ADCX01000002">
    <property type="protein sequence ID" value="EFG26559.1"/>
    <property type="molecule type" value="Genomic_DNA"/>
</dbReference>
<comment type="caution">
    <text evidence="5">The sequence shown here is derived from an EMBL/GenBank/DDBJ whole genome shotgun (WGS) entry which is preliminary data.</text>
</comment>
<evidence type="ECO:0000259" key="4">
    <source>
        <dbReference type="Pfam" id="PF13439"/>
    </source>
</evidence>
<evidence type="ECO:0000313" key="5">
    <source>
        <dbReference type="EMBL" id="EFG26559.1"/>
    </source>
</evidence>
<keyword evidence="1" id="KW-0328">Glycosyltransferase</keyword>
<evidence type="ECO:0000256" key="2">
    <source>
        <dbReference type="ARBA" id="ARBA00022679"/>
    </source>
</evidence>
<dbReference type="Gene3D" id="3.40.50.2000">
    <property type="entry name" value="Glycogen Phosphorylase B"/>
    <property type="match status" value="2"/>
</dbReference>
<dbReference type="eggNOG" id="COG0438">
    <property type="taxonomic scope" value="Bacteria"/>
</dbReference>
<organism evidence="5 6">
    <name type="scientific">Scardovia inopinata F0304</name>
    <dbReference type="NCBI Taxonomy" id="641146"/>
    <lineage>
        <taxon>Bacteria</taxon>
        <taxon>Bacillati</taxon>
        <taxon>Actinomycetota</taxon>
        <taxon>Actinomycetes</taxon>
        <taxon>Bifidobacteriales</taxon>
        <taxon>Bifidobacteriaceae</taxon>
        <taxon>Scardovia</taxon>
    </lineage>
</organism>
<dbReference type="PANTHER" id="PTHR45947:SF3">
    <property type="entry name" value="SULFOQUINOVOSYL TRANSFERASE SQD2"/>
    <property type="match status" value="1"/>
</dbReference>
<evidence type="ECO:0008006" key="7">
    <source>
        <dbReference type="Google" id="ProtNLM"/>
    </source>
</evidence>
<dbReference type="InterPro" id="IPR001296">
    <property type="entry name" value="Glyco_trans_1"/>
</dbReference>
<dbReference type="Pfam" id="PF13439">
    <property type="entry name" value="Glyco_transf_4"/>
    <property type="match status" value="1"/>
</dbReference>
<keyword evidence="6" id="KW-1185">Reference proteome</keyword>
<dbReference type="InterPro" id="IPR028098">
    <property type="entry name" value="Glyco_trans_4-like_N"/>
</dbReference>
<reference evidence="5 6" key="1">
    <citation type="submission" date="2012-01" db="EMBL/GenBank/DDBJ databases">
        <title>The Genome Sequence of Scardovia inopinata F0304.</title>
        <authorList>
            <consortium name="The Broad Institute Genome Sequencing Platform"/>
            <person name="Ward D."/>
            <person name="Earl A."/>
            <person name="Feldgarden M."/>
            <person name="Gevers D."/>
            <person name="Young S."/>
            <person name="Zeng Q."/>
            <person name="Koehrsen M."/>
            <person name="Alvarado L."/>
            <person name="Berlin A.M."/>
            <person name="Borenstein D."/>
            <person name="Chapman S.B."/>
            <person name="Chen Z."/>
            <person name="Engels R."/>
            <person name="Freedman E."/>
            <person name="Gellesch M."/>
            <person name="Goldberg J."/>
            <person name="Griggs A."/>
            <person name="Gujja S."/>
            <person name="Heilman E.R."/>
            <person name="Heiman D.I."/>
            <person name="Hepburn T.A."/>
            <person name="Howarth C."/>
            <person name="Jen D."/>
            <person name="Larson L."/>
            <person name="Mehta T."/>
            <person name="Park D."/>
            <person name="Pearson M."/>
            <person name="Richards J."/>
            <person name="Roberts A."/>
            <person name="Saif S."/>
            <person name="Shea T.D."/>
            <person name="Shenoy N."/>
            <person name="Sisk P."/>
            <person name="Stolte C."/>
            <person name="Sykes S.N."/>
            <person name="Walk T."/>
            <person name="White J."/>
            <person name="Yandava C."/>
            <person name="Izard J."/>
            <person name="Baranova O.V."/>
            <person name="Blanton J.M."/>
            <person name="Tanner A.C."/>
            <person name="Dewhirst F."/>
            <person name="Haas B."/>
            <person name="Nusbaum C."/>
            <person name="Birren B."/>
        </authorList>
    </citation>
    <scope>NUCLEOTIDE SEQUENCE [LARGE SCALE GENOMIC DNA]</scope>
    <source>
        <strain evidence="5 6">F0304</strain>
    </source>
</reference>
<feature type="domain" description="Glycosyltransferase subfamily 4-like N-terminal" evidence="4">
    <location>
        <begin position="14"/>
        <end position="179"/>
    </location>
</feature>
<dbReference type="RefSeq" id="WP_006292521.1">
    <property type="nucleotide sequence ID" value="NZ_GG770225.1"/>
</dbReference>
<evidence type="ECO:0000259" key="3">
    <source>
        <dbReference type="Pfam" id="PF00534"/>
    </source>
</evidence>
<name>W5IHR3_SCAIO</name>
<dbReference type="GO" id="GO:1901137">
    <property type="term" value="P:carbohydrate derivative biosynthetic process"/>
    <property type="evidence" value="ECO:0007669"/>
    <property type="project" value="UniProtKB-ARBA"/>
</dbReference>
<feature type="domain" description="Glycosyl transferase family 1" evidence="3">
    <location>
        <begin position="190"/>
        <end position="318"/>
    </location>
</feature>
<evidence type="ECO:0000313" key="6">
    <source>
        <dbReference type="Proteomes" id="UP000005777"/>
    </source>
</evidence>
<dbReference type="PANTHER" id="PTHR45947">
    <property type="entry name" value="SULFOQUINOVOSYL TRANSFERASE SQD2"/>
    <property type="match status" value="1"/>
</dbReference>
<accession>W5IHR3</accession>
<protein>
    <recommendedName>
        <fullName evidence="7">Glycosyl transferase family 1 domain-containing protein</fullName>
    </recommendedName>
</protein>
<sequence>MKKRILFYSESWGIGGIETLIMDIIRNIDHSKYTIDIFSTWDSNSLFDSELQKYDIHRYTVFHGYRPNLLVRQVLSIIKFRKLLNKNHYDIVHINTMNGMGFTFSAAALLEHVNIRIVHSHNANFGEGHYFAKSFAHKFGKTFLGNTANVRLATSSAAGKYLFDSKRFIILHNGIDTEKYRYNSEGRSVLRRKYQIADHTLVIGAIGRLVEQKNPLFVLEAFRELHQIIPDSALLLIGAGDLEAEIDSYISNNSLDSSVIRIGRVSSSAQYYSAFDLFFAASHYEGFGITVLEAQCNGLPVFCSTAFPQEVLITPLVNRMELTYGPKFWAKRAISYHTNFVEHGRERKNYADVIKREGYSIIDMIKNLEHIYERGI</sequence>
<proteinExistence type="predicted"/>
<dbReference type="GO" id="GO:0016757">
    <property type="term" value="F:glycosyltransferase activity"/>
    <property type="evidence" value="ECO:0007669"/>
    <property type="project" value="UniProtKB-KW"/>
</dbReference>